<dbReference type="Proteomes" id="UP000434957">
    <property type="component" value="Unassembled WGS sequence"/>
</dbReference>
<name>A0A6A4E0T2_9STRA</name>
<sequence>MAPFALIGVDYAGIKTPQFQFTHLHGADPFLDIEMASTEP</sequence>
<dbReference type="AlphaFoldDB" id="A0A6A4E0T2"/>
<evidence type="ECO:0000313" key="1">
    <source>
        <dbReference type="EMBL" id="KAE9315274.1"/>
    </source>
</evidence>
<gene>
    <name evidence="1" type="ORF">PR003_g19034</name>
</gene>
<dbReference type="EMBL" id="QXFT01001570">
    <property type="protein sequence ID" value="KAE9315274.1"/>
    <property type="molecule type" value="Genomic_DNA"/>
</dbReference>
<protein>
    <submittedName>
        <fullName evidence="1">Uncharacterized protein</fullName>
    </submittedName>
</protein>
<proteinExistence type="predicted"/>
<accession>A0A6A4E0T2</accession>
<keyword evidence="2" id="KW-1185">Reference proteome</keyword>
<organism evidence="1 2">
    <name type="scientific">Phytophthora rubi</name>
    <dbReference type="NCBI Taxonomy" id="129364"/>
    <lineage>
        <taxon>Eukaryota</taxon>
        <taxon>Sar</taxon>
        <taxon>Stramenopiles</taxon>
        <taxon>Oomycota</taxon>
        <taxon>Peronosporomycetes</taxon>
        <taxon>Peronosporales</taxon>
        <taxon>Peronosporaceae</taxon>
        <taxon>Phytophthora</taxon>
    </lineage>
</organism>
<reference evidence="1 2" key="1">
    <citation type="submission" date="2018-08" db="EMBL/GenBank/DDBJ databases">
        <title>Genomic investigation of the strawberry pathogen Phytophthora fragariae indicates pathogenicity is determined by transcriptional variation in three key races.</title>
        <authorList>
            <person name="Adams T.M."/>
            <person name="Armitage A.D."/>
            <person name="Sobczyk M.K."/>
            <person name="Bates H.J."/>
            <person name="Dunwell J.M."/>
            <person name="Nellist C.F."/>
            <person name="Harrison R.J."/>
        </authorList>
    </citation>
    <scope>NUCLEOTIDE SEQUENCE [LARGE SCALE GENOMIC DNA]</scope>
    <source>
        <strain evidence="1 2">SCRP333</strain>
    </source>
</reference>
<evidence type="ECO:0000313" key="2">
    <source>
        <dbReference type="Proteomes" id="UP000434957"/>
    </source>
</evidence>
<comment type="caution">
    <text evidence="1">The sequence shown here is derived from an EMBL/GenBank/DDBJ whole genome shotgun (WGS) entry which is preliminary data.</text>
</comment>